<evidence type="ECO:0000256" key="5">
    <source>
        <dbReference type="ARBA" id="ARBA00023136"/>
    </source>
</evidence>
<dbReference type="GO" id="GO:0005886">
    <property type="term" value="C:plasma membrane"/>
    <property type="evidence" value="ECO:0007669"/>
    <property type="project" value="UniProtKB-SubCell"/>
</dbReference>
<dbReference type="PANTHER" id="PTHR43385:SF1">
    <property type="entry name" value="RIBOFLAVIN TRANSPORTER RIBJ"/>
    <property type="match status" value="1"/>
</dbReference>
<feature type="transmembrane region" description="Helical" evidence="6">
    <location>
        <begin position="50"/>
        <end position="74"/>
    </location>
</feature>
<keyword evidence="3 6" id="KW-0812">Transmembrane</keyword>
<keyword evidence="9" id="KW-1185">Reference proteome</keyword>
<evidence type="ECO:0000259" key="7">
    <source>
        <dbReference type="PROSITE" id="PS50850"/>
    </source>
</evidence>
<feature type="transmembrane region" description="Helical" evidence="6">
    <location>
        <begin position="348"/>
        <end position="367"/>
    </location>
</feature>
<evidence type="ECO:0000256" key="4">
    <source>
        <dbReference type="ARBA" id="ARBA00022989"/>
    </source>
</evidence>
<feature type="transmembrane region" description="Helical" evidence="6">
    <location>
        <begin position="379"/>
        <end position="399"/>
    </location>
</feature>
<feature type="transmembrane region" description="Helical" evidence="6">
    <location>
        <begin position="258"/>
        <end position="277"/>
    </location>
</feature>
<name>A0A7W5XNX7_9MICC</name>
<evidence type="ECO:0000313" key="9">
    <source>
        <dbReference type="Proteomes" id="UP000547528"/>
    </source>
</evidence>
<dbReference type="GO" id="GO:0022857">
    <property type="term" value="F:transmembrane transporter activity"/>
    <property type="evidence" value="ECO:0007669"/>
    <property type="project" value="InterPro"/>
</dbReference>
<dbReference type="AlphaFoldDB" id="A0A7W5XNX7"/>
<feature type="transmembrane region" description="Helical" evidence="6">
    <location>
        <begin position="174"/>
        <end position="195"/>
    </location>
</feature>
<evidence type="ECO:0000256" key="2">
    <source>
        <dbReference type="ARBA" id="ARBA00022448"/>
    </source>
</evidence>
<dbReference type="Pfam" id="PF07690">
    <property type="entry name" value="MFS_1"/>
    <property type="match status" value="1"/>
</dbReference>
<accession>A0A7W5XNX7</accession>
<feature type="transmembrane region" description="Helical" evidence="6">
    <location>
        <begin position="224"/>
        <end position="246"/>
    </location>
</feature>
<comment type="caution">
    <text evidence="8">The sequence shown here is derived from an EMBL/GenBank/DDBJ whole genome shotgun (WGS) entry which is preliminary data.</text>
</comment>
<feature type="domain" description="Major facilitator superfamily (MFS) profile" evidence="7">
    <location>
        <begin position="15"/>
        <end position="403"/>
    </location>
</feature>
<keyword evidence="4 6" id="KW-1133">Transmembrane helix</keyword>
<dbReference type="InterPro" id="IPR036259">
    <property type="entry name" value="MFS_trans_sf"/>
</dbReference>
<comment type="subcellular location">
    <subcellularLocation>
        <location evidence="1">Cell membrane</location>
        <topology evidence="1">Multi-pass membrane protein</topology>
    </subcellularLocation>
</comment>
<reference evidence="8 9" key="1">
    <citation type="submission" date="2020-08" db="EMBL/GenBank/DDBJ databases">
        <title>Sequencing the genomes of 1000 actinobacteria strains.</title>
        <authorList>
            <person name="Klenk H.-P."/>
        </authorList>
    </citation>
    <scope>NUCLEOTIDE SEQUENCE [LARGE SCALE GENOMIC DNA]</scope>
    <source>
        <strain evidence="8 9">DSM 28238</strain>
    </source>
</reference>
<feature type="transmembrane region" description="Helical" evidence="6">
    <location>
        <begin position="86"/>
        <end position="104"/>
    </location>
</feature>
<dbReference type="Gene3D" id="1.20.1250.20">
    <property type="entry name" value="MFS general substrate transporter like domains"/>
    <property type="match status" value="1"/>
</dbReference>
<dbReference type="Proteomes" id="UP000547528">
    <property type="component" value="Unassembled WGS sequence"/>
</dbReference>
<dbReference type="EMBL" id="JACIBT010000001">
    <property type="protein sequence ID" value="MBB3667252.1"/>
    <property type="molecule type" value="Genomic_DNA"/>
</dbReference>
<keyword evidence="2" id="KW-0813">Transport</keyword>
<keyword evidence="5 6" id="KW-0472">Membrane</keyword>
<evidence type="ECO:0000256" key="1">
    <source>
        <dbReference type="ARBA" id="ARBA00004651"/>
    </source>
</evidence>
<dbReference type="InterPro" id="IPR020846">
    <property type="entry name" value="MFS_dom"/>
</dbReference>
<dbReference type="PROSITE" id="PS50850">
    <property type="entry name" value="MFS"/>
    <property type="match status" value="1"/>
</dbReference>
<dbReference type="RefSeq" id="WP_221205980.1">
    <property type="nucleotide sequence ID" value="NZ_BAABKR010000001.1"/>
</dbReference>
<dbReference type="PANTHER" id="PTHR43385">
    <property type="entry name" value="RIBOFLAVIN TRANSPORTER RIBJ"/>
    <property type="match status" value="1"/>
</dbReference>
<evidence type="ECO:0000313" key="8">
    <source>
        <dbReference type="EMBL" id="MBB3667252.1"/>
    </source>
</evidence>
<feature type="transmembrane region" description="Helical" evidence="6">
    <location>
        <begin position="110"/>
        <end position="130"/>
    </location>
</feature>
<dbReference type="CDD" id="cd17355">
    <property type="entry name" value="MFS_YcxA_like"/>
    <property type="match status" value="1"/>
</dbReference>
<feature type="transmembrane region" description="Helical" evidence="6">
    <location>
        <begin position="142"/>
        <end position="162"/>
    </location>
</feature>
<sequence length="410" mass="42779">MADSTVKSPETERPLLRTVLTGLCITQIAAWGVLYYAFPVLSAEITADTGWSTSAITAGFSAALVVSALVGIPVGKILDVRGPRMVMTAGSCLAALGLLILSWAPSLPVFVVGWLVVGVAMAGTLYPPAFAAVTRWYGARRVFALTMVTLVGGLASTVFAPLTQALTGYMDWRGVYTVLAVMLAVVTIPVHAVVLRRTWPAAHNTEDPQGDADYSNRILRSGAYICMVLGLGLGSLAAFAGLINLVPMLIERGVSPTTAAWVLGVGGIGQVLGRLFYARLARGTTVRARTVMIFGLLAVTTAALAVDLTHGLLLMGISMLAGTSRGISTLLQATAVTDRWGPRAYGRLSGVMSAPIMLAVAVSPWLGAVTAEQLNSFEAMYLILAGIGVLAAALLGFSIPRTRSPDSSGE</sequence>
<organism evidence="8 9">
    <name type="scientific">Garicola koreensis</name>
    <dbReference type="NCBI Taxonomy" id="1262554"/>
    <lineage>
        <taxon>Bacteria</taxon>
        <taxon>Bacillati</taxon>
        <taxon>Actinomycetota</taxon>
        <taxon>Actinomycetes</taxon>
        <taxon>Micrococcales</taxon>
        <taxon>Micrococcaceae</taxon>
        <taxon>Garicola</taxon>
    </lineage>
</organism>
<protein>
    <submittedName>
        <fullName evidence="8">MFS family permease</fullName>
    </submittedName>
</protein>
<evidence type="ECO:0000256" key="3">
    <source>
        <dbReference type="ARBA" id="ARBA00022692"/>
    </source>
</evidence>
<evidence type="ECO:0000256" key="6">
    <source>
        <dbReference type="SAM" id="Phobius"/>
    </source>
</evidence>
<gene>
    <name evidence="8" type="ORF">FHX47_000845</name>
</gene>
<feature type="transmembrane region" description="Helical" evidence="6">
    <location>
        <begin position="15"/>
        <end position="38"/>
    </location>
</feature>
<dbReference type="SUPFAM" id="SSF103473">
    <property type="entry name" value="MFS general substrate transporter"/>
    <property type="match status" value="1"/>
</dbReference>
<dbReference type="InterPro" id="IPR052983">
    <property type="entry name" value="MFS_Riboflavin_Transporter"/>
</dbReference>
<dbReference type="InterPro" id="IPR011701">
    <property type="entry name" value="MFS"/>
</dbReference>
<feature type="transmembrane region" description="Helical" evidence="6">
    <location>
        <begin position="289"/>
        <end position="306"/>
    </location>
</feature>
<proteinExistence type="predicted"/>